<accession>B4J484</accession>
<dbReference type="PANTHER" id="PTHR18896:SF76">
    <property type="entry name" value="PHOSPHOLIPASE"/>
    <property type="match status" value="1"/>
</dbReference>
<keyword evidence="6" id="KW-0443">Lipid metabolism</keyword>
<dbReference type="PANTHER" id="PTHR18896">
    <property type="entry name" value="PHOSPHOLIPASE D"/>
    <property type="match status" value="1"/>
</dbReference>
<dbReference type="GO" id="GO:0010004">
    <property type="term" value="P:gastrulation involving germ band extension"/>
    <property type="evidence" value="ECO:0007669"/>
    <property type="project" value="EnsemblMetazoa"/>
</dbReference>
<dbReference type="InterPro" id="IPR025202">
    <property type="entry name" value="PLD-like_dom"/>
</dbReference>
<keyword evidence="14" id="KW-1185">Reference proteome</keyword>
<name>B4J484_DROGR</name>
<dbReference type="InterPro" id="IPR015679">
    <property type="entry name" value="PLipase_D_fam"/>
</dbReference>
<feature type="region of interest" description="Disordered" evidence="10">
    <location>
        <begin position="769"/>
        <end position="828"/>
    </location>
</feature>
<feature type="compositionally biased region" description="Basic residues" evidence="10">
    <location>
        <begin position="400"/>
        <end position="413"/>
    </location>
</feature>
<dbReference type="OrthoDB" id="14911at2759"/>
<feature type="domain" description="PLD phosphodiesterase" evidence="11">
    <location>
        <begin position="726"/>
        <end position="753"/>
    </location>
</feature>
<dbReference type="PROSITE" id="PS50035">
    <property type="entry name" value="PLD"/>
    <property type="match status" value="2"/>
</dbReference>
<dbReference type="CDD" id="cd09138">
    <property type="entry name" value="PLDc_vPLD1_2_yPLD_like_1"/>
    <property type="match status" value="1"/>
</dbReference>
<dbReference type="GO" id="GO:0048215">
    <property type="term" value="P:positive regulation of Golgi vesicle fusion to target membrane"/>
    <property type="evidence" value="ECO:0007669"/>
    <property type="project" value="EnsemblMetazoa"/>
</dbReference>
<dbReference type="PROSITE" id="PS50195">
    <property type="entry name" value="PX"/>
    <property type="match status" value="1"/>
</dbReference>
<dbReference type="GO" id="GO:0035556">
    <property type="term" value="P:intracellular signal transduction"/>
    <property type="evidence" value="ECO:0007669"/>
    <property type="project" value="InterPro"/>
</dbReference>
<evidence type="ECO:0000256" key="9">
    <source>
        <dbReference type="PIRNR" id="PIRNR009376"/>
    </source>
</evidence>
<feature type="compositionally biased region" description="Low complexity" evidence="10">
    <location>
        <begin position="358"/>
        <end position="372"/>
    </location>
</feature>
<organism evidence="14">
    <name type="scientific">Drosophila grimshawi</name>
    <name type="common">Hawaiian fruit fly</name>
    <name type="synonym">Idiomyia grimshawi</name>
    <dbReference type="NCBI Taxonomy" id="7222"/>
    <lineage>
        <taxon>Eukaryota</taxon>
        <taxon>Metazoa</taxon>
        <taxon>Ecdysozoa</taxon>
        <taxon>Arthropoda</taxon>
        <taxon>Hexapoda</taxon>
        <taxon>Insecta</taxon>
        <taxon>Pterygota</taxon>
        <taxon>Neoptera</taxon>
        <taxon>Endopterygota</taxon>
        <taxon>Diptera</taxon>
        <taxon>Brachycera</taxon>
        <taxon>Muscomorpha</taxon>
        <taxon>Ephydroidea</taxon>
        <taxon>Drosophilidae</taxon>
        <taxon>Drosophila</taxon>
        <taxon>Hawaiian Drosophila</taxon>
    </lineage>
</organism>
<dbReference type="Pfam" id="PF00614">
    <property type="entry name" value="PLDc"/>
    <property type="match status" value="1"/>
</dbReference>
<dbReference type="InParanoid" id="B4J484"/>
<dbReference type="SMART" id="SM00312">
    <property type="entry name" value="PX"/>
    <property type="match status" value="1"/>
</dbReference>
<dbReference type="Pfam" id="PF13091">
    <property type="entry name" value="PLDc_2"/>
    <property type="match status" value="1"/>
</dbReference>
<dbReference type="CDD" id="cd06895">
    <property type="entry name" value="PX_PLD"/>
    <property type="match status" value="1"/>
</dbReference>
<evidence type="ECO:0000259" key="12">
    <source>
        <dbReference type="PROSITE" id="PS50195"/>
    </source>
</evidence>
<evidence type="ECO:0000256" key="5">
    <source>
        <dbReference type="ARBA" id="ARBA00022963"/>
    </source>
</evidence>
<dbReference type="FunFam" id="3.30.1520.10:FF:000055">
    <property type="entry name" value="Phospholipase"/>
    <property type="match status" value="1"/>
</dbReference>
<dbReference type="PhylomeDB" id="B4J484"/>
<dbReference type="GO" id="GO:0004630">
    <property type="term" value="F:phospholipase D activity"/>
    <property type="evidence" value="ECO:0007669"/>
    <property type="project" value="UniProtKB-UniRule"/>
</dbReference>
<comment type="similarity">
    <text evidence="2 9">Belongs to the phospholipase D family.</text>
</comment>
<dbReference type="GO" id="GO:0007602">
    <property type="term" value="P:phototransduction"/>
    <property type="evidence" value="ECO:0007669"/>
    <property type="project" value="EnsemblMetazoa"/>
</dbReference>
<reference evidence="13 14" key="1">
    <citation type="journal article" date="2007" name="Nature">
        <title>Evolution of genes and genomes on the Drosophila phylogeny.</title>
        <authorList>
            <consortium name="Drosophila 12 Genomes Consortium"/>
            <person name="Clark A.G."/>
            <person name="Eisen M.B."/>
            <person name="Smith D.R."/>
            <person name="Bergman C.M."/>
            <person name="Oliver B."/>
            <person name="Markow T.A."/>
            <person name="Kaufman T.C."/>
            <person name="Kellis M."/>
            <person name="Gelbart W."/>
            <person name="Iyer V.N."/>
            <person name="Pollard D.A."/>
            <person name="Sackton T.B."/>
            <person name="Larracuente A.M."/>
            <person name="Singh N.D."/>
            <person name="Abad J.P."/>
            <person name="Abt D.N."/>
            <person name="Adryan B."/>
            <person name="Aguade M."/>
            <person name="Akashi H."/>
            <person name="Anderson W.W."/>
            <person name="Aquadro C.F."/>
            <person name="Ardell D.H."/>
            <person name="Arguello R."/>
            <person name="Artieri C.G."/>
            <person name="Barbash D.A."/>
            <person name="Barker D."/>
            <person name="Barsanti P."/>
            <person name="Batterham P."/>
            <person name="Batzoglou S."/>
            <person name="Begun D."/>
            <person name="Bhutkar A."/>
            <person name="Blanco E."/>
            <person name="Bosak S.A."/>
            <person name="Bradley R.K."/>
            <person name="Brand A.D."/>
            <person name="Brent M.R."/>
            <person name="Brooks A.N."/>
            <person name="Brown R.H."/>
            <person name="Butlin R.K."/>
            <person name="Caggese C."/>
            <person name="Calvi B.R."/>
            <person name="Bernardo de Carvalho A."/>
            <person name="Caspi A."/>
            <person name="Castrezana S."/>
            <person name="Celniker S.E."/>
            <person name="Chang J.L."/>
            <person name="Chapple C."/>
            <person name="Chatterji S."/>
            <person name="Chinwalla A."/>
            <person name="Civetta A."/>
            <person name="Clifton S.W."/>
            <person name="Comeron J.M."/>
            <person name="Costello J.C."/>
            <person name="Coyne J.A."/>
            <person name="Daub J."/>
            <person name="David R.G."/>
            <person name="Delcher A.L."/>
            <person name="Delehaunty K."/>
            <person name="Do C.B."/>
            <person name="Ebling H."/>
            <person name="Edwards K."/>
            <person name="Eickbush T."/>
            <person name="Evans J.D."/>
            <person name="Filipski A."/>
            <person name="Findeiss S."/>
            <person name="Freyhult E."/>
            <person name="Fulton L."/>
            <person name="Fulton R."/>
            <person name="Garcia A.C."/>
            <person name="Gardiner A."/>
            <person name="Garfield D.A."/>
            <person name="Garvin B.E."/>
            <person name="Gibson G."/>
            <person name="Gilbert D."/>
            <person name="Gnerre S."/>
            <person name="Godfrey J."/>
            <person name="Good R."/>
            <person name="Gotea V."/>
            <person name="Gravely B."/>
            <person name="Greenberg A.J."/>
            <person name="Griffiths-Jones S."/>
            <person name="Gross S."/>
            <person name="Guigo R."/>
            <person name="Gustafson E.A."/>
            <person name="Haerty W."/>
            <person name="Hahn M.W."/>
            <person name="Halligan D.L."/>
            <person name="Halpern A.L."/>
            <person name="Halter G.M."/>
            <person name="Han M.V."/>
            <person name="Heger A."/>
            <person name="Hillier L."/>
            <person name="Hinrichs A.S."/>
            <person name="Holmes I."/>
            <person name="Hoskins R.A."/>
            <person name="Hubisz M.J."/>
            <person name="Hultmark D."/>
            <person name="Huntley M.A."/>
            <person name="Jaffe D.B."/>
            <person name="Jagadeeshan S."/>
            <person name="Jeck W.R."/>
            <person name="Johnson J."/>
            <person name="Jones C.D."/>
            <person name="Jordan W.C."/>
            <person name="Karpen G.H."/>
            <person name="Kataoka E."/>
            <person name="Keightley P.D."/>
            <person name="Kheradpour P."/>
            <person name="Kirkness E.F."/>
            <person name="Koerich L.B."/>
            <person name="Kristiansen K."/>
            <person name="Kudrna D."/>
            <person name="Kulathinal R.J."/>
            <person name="Kumar S."/>
            <person name="Kwok R."/>
            <person name="Lander E."/>
            <person name="Langley C.H."/>
            <person name="Lapoint R."/>
            <person name="Lazzaro B.P."/>
            <person name="Lee S.J."/>
            <person name="Levesque L."/>
            <person name="Li R."/>
            <person name="Lin C.F."/>
            <person name="Lin M.F."/>
            <person name="Lindblad-Toh K."/>
            <person name="Llopart A."/>
            <person name="Long M."/>
            <person name="Low L."/>
            <person name="Lozovsky E."/>
            <person name="Lu J."/>
            <person name="Luo M."/>
            <person name="Machado C.A."/>
            <person name="Makalowski W."/>
            <person name="Marzo M."/>
            <person name="Matsuda M."/>
            <person name="Matzkin L."/>
            <person name="McAllister B."/>
            <person name="McBride C.S."/>
            <person name="McKernan B."/>
            <person name="McKernan K."/>
            <person name="Mendez-Lago M."/>
            <person name="Minx P."/>
            <person name="Mollenhauer M.U."/>
            <person name="Montooth K."/>
            <person name="Mount S.M."/>
            <person name="Mu X."/>
            <person name="Myers E."/>
            <person name="Negre B."/>
            <person name="Newfeld S."/>
            <person name="Nielsen R."/>
            <person name="Noor M.A."/>
            <person name="O'Grady P."/>
            <person name="Pachter L."/>
            <person name="Papaceit M."/>
            <person name="Parisi M.J."/>
            <person name="Parisi M."/>
            <person name="Parts L."/>
            <person name="Pedersen J.S."/>
            <person name="Pesole G."/>
            <person name="Phillippy A.M."/>
            <person name="Ponting C.P."/>
            <person name="Pop M."/>
            <person name="Porcelli D."/>
            <person name="Powell J.R."/>
            <person name="Prohaska S."/>
            <person name="Pruitt K."/>
            <person name="Puig M."/>
            <person name="Quesneville H."/>
            <person name="Ram K.R."/>
            <person name="Rand D."/>
            <person name="Rasmussen M.D."/>
            <person name="Reed L.K."/>
            <person name="Reenan R."/>
            <person name="Reily A."/>
            <person name="Remington K.A."/>
            <person name="Rieger T.T."/>
            <person name="Ritchie M.G."/>
            <person name="Robin C."/>
            <person name="Rogers Y.H."/>
            <person name="Rohde C."/>
            <person name="Rozas J."/>
            <person name="Rubenfield M.J."/>
            <person name="Ruiz A."/>
            <person name="Russo S."/>
            <person name="Salzberg S.L."/>
            <person name="Sanchez-Gracia A."/>
            <person name="Saranga D.J."/>
            <person name="Sato H."/>
            <person name="Schaeffer S.W."/>
            <person name="Schatz M.C."/>
            <person name="Schlenke T."/>
            <person name="Schwartz R."/>
            <person name="Segarra C."/>
            <person name="Singh R.S."/>
            <person name="Sirot L."/>
            <person name="Sirota M."/>
            <person name="Sisneros N.B."/>
            <person name="Smith C.D."/>
            <person name="Smith T.F."/>
            <person name="Spieth J."/>
            <person name="Stage D.E."/>
            <person name="Stark A."/>
            <person name="Stephan W."/>
            <person name="Strausberg R.L."/>
            <person name="Strempel S."/>
            <person name="Sturgill D."/>
            <person name="Sutton G."/>
            <person name="Sutton G.G."/>
            <person name="Tao W."/>
            <person name="Teichmann S."/>
            <person name="Tobari Y.N."/>
            <person name="Tomimura Y."/>
            <person name="Tsolas J.M."/>
            <person name="Valente V.L."/>
            <person name="Venter E."/>
            <person name="Venter J.C."/>
            <person name="Vicario S."/>
            <person name="Vieira F.G."/>
            <person name="Vilella A.J."/>
            <person name="Villasante A."/>
            <person name="Walenz B."/>
            <person name="Wang J."/>
            <person name="Wasserman M."/>
            <person name="Watts T."/>
            <person name="Wilson D."/>
            <person name="Wilson R.K."/>
            <person name="Wing R.A."/>
            <person name="Wolfner M.F."/>
            <person name="Wong A."/>
            <person name="Wong G.K."/>
            <person name="Wu C.I."/>
            <person name="Wu G."/>
            <person name="Yamamoto D."/>
            <person name="Yang H.P."/>
            <person name="Yang S.P."/>
            <person name="Yorke J.A."/>
            <person name="Yoshida K."/>
            <person name="Zdobnov E."/>
            <person name="Zhang P."/>
            <person name="Zhang Y."/>
            <person name="Zimin A.V."/>
            <person name="Baldwin J."/>
            <person name="Abdouelleil A."/>
            <person name="Abdulkadir J."/>
            <person name="Abebe A."/>
            <person name="Abera B."/>
            <person name="Abreu J."/>
            <person name="Acer S.C."/>
            <person name="Aftuck L."/>
            <person name="Alexander A."/>
            <person name="An P."/>
            <person name="Anderson E."/>
            <person name="Anderson S."/>
            <person name="Arachi H."/>
            <person name="Azer M."/>
            <person name="Bachantsang P."/>
            <person name="Barry A."/>
            <person name="Bayul T."/>
            <person name="Berlin A."/>
            <person name="Bessette D."/>
            <person name="Bloom T."/>
            <person name="Blye J."/>
            <person name="Boguslavskiy L."/>
            <person name="Bonnet C."/>
            <person name="Boukhgalter B."/>
            <person name="Bourzgui I."/>
            <person name="Brown A."/>
            <person name="Cahill P."/>
            <person name="Channer S."/>
            <person name="Cheshatsang Y."/>
            <person name="Chuda L."/>
            <person name="Citroen M."/>
            <person name="Collymore A."/>
            <person name="Cooke P."/>
            <person name="Costello M."/>
            <person name="D'Aco K."/>
            <person name="Daza R."/>
            <person name="De Haan G."/>
            <person name="DeGray S."/>
            <person name="DeMaso C."/>
            <person name="Dhargay N."/>
            <person name="Dooley K."/>
            <person name="Dooley E."/>
            <person name="Doricent M."/>
            <person name="Dorje P."/>
            <person name="Dorjee K."/>
            <person name="Dupes A."/>
            <person name="Elong R."/>
            <person name="Falk J."/>
            <person name="Farina A."/>
            <person name="Faro S."/>
            <person name="Ferguson D."/>
            <person name="Fisher S."/>
            <person name="Foley C.D."/>
            <person name="Franke A."/>
            <person name="Friedrich D."/>
            <person name="Gadbois L."/>
            <person name="Gearin G."/>
            <person name="Gearin C.R."/>
            <person name="Giannoukos G."/>
            <person name="Goode T."/>
            <person name="Graham J."/>
            <person name="Grandbois E."/>
            <person name="Grewal S."/>
            <person name="Gyaltsen K."/>
            <person name="Hafez N."/>
            <person name="Hagos B."/>
            <person name="Hall J."/>
            <person name="Henson C."/>
            <person name="Hollinger A."/>
            <person name="Honan T."/>
            <person name="Huard M.D."/>
            <person name="Hughes L."/>
            <person name="Hurhula B."/>
            <person name="Husby M.E."/>
            <person name="Kamat A."/>
            <person name="Kanga B."/>
            <person name="Kashin S."/>
            <person name="Khazanovich D."/>
            <person name="Kisner P."/>
            <person name="Lance K."/>
            <person name="Lara M."/>
            <person name="Lee W."/>
            <person name="Lennon N."/>
            <person name="Letendre F."/>
            <person name="LeVine R."/>
            <person name="Lipovsky A."/>
            <person name="Liu X."/>
            <person name="Liu J."/>
            <person name="Liu S."/>
            <person name="Lokyitsang T."/>
            <person name="Lokyitsang Y."/>
            <person name="Lubonja R."/>
            <person name="Lui A."/>
            <person name="MacDonald P."/>
            <person name="Magnisalis V."/>
            <person name="Maru K."/>
            <person name="Matthews C."/>
            <person name="McCusker W."/>
            <person name="McDonough S."/>
            <person name="Mehta T."/>
            <person name="Meldrim J."/>
            <person name="Meneus L."/>
            <person name="Mihai O."/>
            <person name="Mihalev A."/>
            <person name="Mihova T."/>
            <person name="Mittelman R."/>
            <person name="Mlenga V."/>
            <person name="Montmayeur A."/>
            <person name="Mulrain L."/>
            <person name="Navidi A."/>
            <person name="Naylor J."/>
            <person name="Negash T."/>
            <person name="Nguyen T."/>
            <person name="Nguyen N."/>
            <person name="Nicol R."/>
            <person name="Norbu C."/>
            <person name="Norbu N."/>
            <person name="Novod N."/>
            <person name="O'Neill B."/>
            <person name="Osman S."/>
            <person name="Markiewicz E."/>
            <person name="Oyono O.L."/>
            <person name="Patti C."/>
            <person name="Phunkhang P."/>
            <person name="Pierre F."/>
            <person name="Priest M."/>
            <person name="Raghuraman S."/>
            <person name="Rege F."/>
            <person name="Reyes R."/>
            <person name="Rise C."/>
            <person name="Rogov P."/>
            <person name="Ross K."/>
            <person name="Ryan E."/>
            <person name="Settipalli S."/>
            <person name="Shea T."/>
            <person name="Sherpa N."/>
            <person name="Shi L."/>
            <person name="Shih D."/>
            <person name="Sparrow T."/>
            <person name="Spaulding J."/>
            <person name="Stalker J."/>
            <person name="Stange-Thomann N."/>
            <person name="Stavropoulos S."/>
            <person name="Stone C."/>
            <person name="Strader C."/>
            <person name="Tesfaye S."/>
            <person name="Thomson T."/>
            <person name="Thoulutsang Y."/>
            <person name="Thoulutsang D."/>
            <person name="Topham K."/>
            <person name="Topping I."/>
            <person name="Tsamla T."/>
            <person name="Vassiliev H."/>
            <person name="Vo A."/>
            <person name="Wangchuk T."/>
            <person name="Wangdi T."/>
            <person name="Weiand M."/>
            <person name="Wilkinson J."/>
            <person name="Wilson A."/>
            <person name="Yadav S."/>
            <person name="Young G."/>
            <person name="Yu Q."/>
            <person name="Zembek L."/>
            <person name="Zhong D."/>
            <person name="Zimmer A."/>
            <person name="Zwirko Z."/>
            <person name="Jaffe D.B."/>
            <person name="Alvarez P."/>
            <person name="Brockman W."/>
            <person name="Butler J."/>
            <person name="Chin C."/>
            <person name="Gnerre S."/>
            <person name="Grabherr M."/>
            <person name="Kleber M."/>
            <person name="Mauceli E."/>
            <person name="MacCallum I."/>
        </authorList>
    </citation>
    <scope>NUCLEOTIDE SEQUENCE [LARGE SCALE GENOMIC DNA]</scope>
    <source>
        <strain evidence="14">Tucson 15287-2541.00</strain>
    </source>
</reference>
<dbReference type="STRING" id="7222.B4J484"/>
<feature type="domain" description="PLD phosphodiesterase" evidence="11">
    <location>
        <begin position="1242"/>
        <end position="1269"/>
    </location>
</feature>
<protein>
    <recommendedName>
        <fullName evidence="9">Phospholipase</fullName>
        <ecNumber evidence="9">3.1.4.4</ecNumber>
    </recommendedName>
</protein>
<dbReference type="InterPro" id="IPR001683">
    <property type="entry name" value="PX_dom"/>
</dbReference>
<evidence type="ECO:0000259" key="11">
    <source>
        <dbReference type="PROSITE" id="PS50035"/>
    </source>
</evidence>
<gene>
    <name evidence="13" type="primary">Dgri\GH20939</name>
    <name evidence="13" type="ORF">Dgri_GH20939</name>
</gene>
<dbReference type="FunFam" id="3.30.870.10:FF:000036">
    <property type="entry name" value="Phospholipase"/>
    <property type="match status" value="1"/>
</dbReference>
<dbReference type="SUPFAM" id="SSF56024">
    <property type="entry name" value="Phospholipase D/nuclease"/>
    <property type="match status" value="2"/>
</dbReference>
<evidence type="ECO:0000256" key="7">
    <source>
        <dbReference type="ARBA" id="ARBA00023288"/>
    </source>
</evidence>
<evidence type="ECO:0000313" key="13">
    <source>
        <dbReference type="EMBL" id="EDW00564.1"/>
    </source>
</evidence>
<dbReference type="CDD" id="cd09141">
    <property type="entry name" value="PLDc_vPLD1_2_yPLD_like_2"/>
    <property type="match status" value="1"/>
</dbReference>
<dbReference type="FunFam" id="2.30.29.30:FF:000351">
    <property type="entry name" value="Phospholipase"/>
    <property type="match status" value="1"/>
</dbReference>
<dbReference type="InterPro" id="IPR016555">
    <property type="entry name" value="PLipase_D_euk"/>
</dbReference>
<feature type="region of interest" description="Disordered" evidence="10">
    <location>
        <begin position="901"/>
        <end position="921"/>
    </location>
</feature>
<evidence type="ECO:0000313" key="14">
    <source>
        <dbReference type="Proteomes" id="UP000001070"/>
    </source>
</evidence>
<dbReference type="SUPFAM" id="SSF50729">
    <property type="entry name" value="PH domain-like"/>
    <property type="match status" value="1"/>
</dbReference>
<dbReference type="GO" id="GO:0012505">
    <property type="term" value="C:endomembrane system"/>
    <property type="evidence" value="ECO:0007669"/>
    <property type="project" value="UniProtKB-SubCell"/>
</dbReference>
<dbReference type="Gene3D" id="3.30.1520.10">
    <property type="entry name" value="Phox-like domain"/>
    <property type="match status" value="1"/>
</dbReference>
<comment type="subcellular location">
    <subcellularLocation>
        <location evidence="8">Endomembrane system</location>
        <topology evidence="8">Lipid-anchor</topology>
    </subcellularLocation>
</comment>
<dbReference type="PIRSF" id="PIRSF009376">
    <property type="entry name" value="Phospholipase_D_euk"/>
    <property type="match status" value="1"/>
</dbReference>
<dbReference type="GO" id="GO:0009395">
    <property type="term" value="P:phospholipid catabolic process"/>
    <property type="evidence" value="ECO:0007669"/>
    <property type="project" value="TreeGrafter"/>
</dbReference>
<dbReference type="EMBL" id="CH916367">
    <property type="protein sequence ID" value="EDW00564.1"/>
    <property type="molecule type" value="Genomic_DNA"/>
</dbReference>
<dbReference type="OMA" id="EPQNYIS"/>
<dbReference type="Gene3D" id="3.30.870.10">
    <property type="entry name" value="Endonuclease Chain A"/>
    <property type="match status" value="3"/>
</dbReference>
<evidence type="ECO:0000256" key="3">
    <source>
        <dbReference type="ARBA" id="ARBA00022737"/>
    </source>
</evidence>
<dbReference type="eggNOG" id="KOG1329">
    <property type="taxonomic scope" value="Eukaryota"/>
</dbReference>
<dbReference type="KEGG" id="dgr:6560072"/>
<dbReference type="FunFam" id="3.30.870.10:FF:000011">
    <property type="entry name" value="Phospholipase"/>
    <property type="match status" value="1"/>
</dbReference>
<dbReference type="EC" id="3.1.4.4" evidence="9"/>
<keyword evidence="5 9" id="KW-0442">Lipid degradation</keyword>
<dbReference type="CDD" id="cd01254">
    <property type="entry name" value="PH_PLD"/>
    <property type="match status" value="1"/>
</dbReference>
<dbReference type="Gene3D" id="2.30.29.30">
    <property type="entry name" value="Pleckstrin-homology domain (PH domain)/Phosphotyrosine-binding domain (PTB)"/>
    <property type="match status" value="1"/>
</dbReference>
<dbReference type="InterPro" id="IPR036871">
    <property type="entry name" value="PX_dom_sf"/>
</dbReference>
<feature type="compositionally biased region" description="Polar residues" evidence="10">
    <location>
        <begin position="328"/>
        <end position="337"/>
    </location>
</feature>
<dbReference type="HOGENOM" id="CLU_000690_2_0_1"/>
<feature type="region of interest" description="Disordered" evidence="10">
    <location>
        <begin position="325"/>
        <end position="376"/>
    </location>
</feature>
<feature type="region of interest" description="Disordered" evidence="10">
    <location>
        <begin position="113"/>
        <end position="133"/>
    </location>
</feature>
<keyword evidence="7" id="KW-0449">Lipoprotein</keyword>
<dbReference type="SUPFAM" id="SSF64268">
    <property type="entry name" value="PX domain"/>
    <property type="match status" value="1"/>
</dbReference>
<dbReference type="GO" id="GO:0031410">
    <property type="term" value="C:cytoplasmic vesicle"/>
    <property type="evidence" value="ECO:0007669"/>
    <property type="project" value="EnsemblMetazoa"/>
</dbReference>
<evidence type="ECO:0000256" key="1">
    <source>
        <dbReference type="ARBA" id="ARBA00000798"/>
    </source>
</evidence>
<evidence type="ECO:0000256" key="2">
    <source>
        <dbReference type="ARBA" id="ARBA00008664"/>
    </source>
</evidence>
<evidence type="ECO:0000256" key="6">
    <source>
        <dbReference type="ARBA" id="ARBA00023098"/>
    </source>
</evidence>
<feature type="region of interest" description="Disordered" evidence="10">
    <location>
        <begin position="398"/>
        <end position="418"/>
    </location>
</feature>
<dbReference type="Proteomes" id="UP000001070">
    <property type="component" value="Unassembled WGS sequence"/>
</dbReference>
<keyword evidence="4 9" id="KW-0378">Hydrolase</keyword>
<dbReference type="GO" id="GO:0006654">
    <property type="term" value="P:phosphatidic acid biosynthetic process"/>
    <property type="evidence" value="ECO:0007669"/>
    <property type="project" value="InterPro"/>
</dbReference>
<evidence type="ECO:0000256" key="4">
    <source>
        <dbReference type="ARBA" id="ARBA00022801"/>
    </source>
</evidence>
<sequence length="1431" mass="162590">MAQPNVPKVPDAVNAEAEQLQQDPRHAALTSDMPNMRVLRHRRSISQLMASMVEYPTDDAYRPSNYGGYINRGYDYDLDSSYYFPQYSDMSEARNSGPLPPYTPEQQLDPVADTVVDGHGNRDGNGDGDADEEENYDEIDAEHHDDGDDVFKDCTDENIAEEEETAHNSRCLPEFQFSIVESEYDETLAFPDSVTILSTGGDEPRFVERKETDDDDEEFDDENSVQMRQDVPFTSIYGPSVKFNSFQRKVFIPGREIHVRIVDTERSVTTHLLNPNLYTIELTHGPFKWTIKKRYKHFNSLHQQLSYFRTKLKLPFPSRALKEKRTTLKASASQMADESTLKDLSAHTKVKQSSTPATNTNNNNNNNNNNTNGAVVGPSAAARILSPAHGSILSSLTFRRSQRKRKKKKRKLPRFPNRPDSLITVEHLPVRIKQLEDYLYNLLNISLYRNHHDTLDFVEVSSVSFVSGLGIKGKEGEILKRTGSTRPGQAGCNFFGCFQRNCCVRCNYFCSDVVCGTWRNRWFFVKETCFGYVRPTDGSIRSVILFDQGFDVSTGIYQTGMRKGLQVLTNNRHIVLKCWTKRKCKEWMQHLKRIANSYARDFTCPNPHMSYAPMRANTQAVWYVDGAQYMAAVADGLEAATEEIYIADWWLSPEIYMKRPALNGDYWRLDKILLRKAQQGIKVFVLLYKEVEMALGINSYYSKSTLAKHANIKVMRHPDHARGGILLWAHHEKIVVIDQTYAFTGGIDLCYGRWDDRAHRLTDLGSISTTSVSGSTRRTPTIQFNRDDEDSAFGSRKSSRNANYETLPKEPKESRSRPESGESNAIELRTLKPGDRLLIPELLSAASSELNIADSTALEGMKLNTPEMERKNMLDRFKDNAMKGARKGKDFMQRLTYDSSAMDKGSDQEQQQETQEEKATQAGAIYSIDTTDGTAASAHAQLHMDAATCSSTSGAAAVAAGANATATSTQIQSEFYGQAKYWFGKDYSNFILKDWMNLNAPFVDIIDRTTTPRMPWHDVGICVVGASARDAARHFIQRWNAMKLEKLRDNVKYPYLMPKSYEHIRLNAHLQQVQQRRQQRVTCQLLRSVSAWSCGFIEPDLVEQSIHDAYIVTITKAQHYVYIENQFFITMQLGMNVSGAHNNVRNQIGETLYKRIVRAHKERKRFRVYVIMPLLPGFEGDVGGNTGIAVRAITHWNYASISRGRTAILTRLQEAGIAKPENYISFHSLRNHSYLNNTPITELIYVHSKLLIADDRVVICGSANINDRSMIGKRDSEIAAIIMDEEYEDGRMNGKKYPSGIFAGRLRKYLFKEHLGLLDLDAATSHSDINISDPVCDQFWHNTWRRISSKNTEIYDEVFKCIPTDFVRTFASLRKYQEEPPLSKTEPETAAKRATEIQGHLVNLPLEFLNKEVLTPPNTSKEGLIPTSVWT</sequence>
<keyword evidence="3" id="KW-0677">Repeat</keyword>
<dbReference type="GO" id="GO:0035091">
    <property type="term" value="F:phosphatidylinositol binding"/>
    <property type="evidence" value="ECO:0007669"/>
    <property type="project" value="InterPro"/>
</dbReference>
<feature type="compositionally biased region" description="Low complexity" evidence="10">
    <location>
        <begin position="769"/>
        <end position="781"/>
    </location>
</feature>
<dbReference type="FunCoup" id="B4J484">
    <property type="interactions" value="1107"/>
</dbReference>
<comment type="catalytic activity">
    <reaction evidence="1 9">
        <text>a 1,2-diacyl-sn-glycero-3-phosphocholine + H2O = a 1,2-diacyl-sn-glycero-3-phosphate + choline + H(+)</text>
        <dbReference type="Rhea" id="RHEA:14445"/>
        <dbReference type="ChEBI" id="CHEBI:15354"/>
        <dbReference type="ChEBI" id="CHEBI:15377"/>
        <dbReference type="ChEBI" id="CHEBI:15378"/>
        <dbReference type="ChEBI" id="CHEBI:57643"/>
        <dbReference type="ChEBI" id="CHEBI:58608"/>
        <dbReference type="EC" id="3.1.4.4"/>
    </reaction>
</comment>
<evidence type="ECO:0000256" key="10">
    <source>
        <dbReference type="SAM" id="MobiDB-lite"/>
    </source>
</evidence>
<dbReference type="GO" id="GO:0007349">
    <property type="term" value="P:cellularization"/>
    <property type="evidence" value="ECO:0007669"/>
    <property type="project" value="EnsemblMetazoa"/>
</dbReference>
<proteinExistence type="inferred from homology"/>
<dbReference type="InterPro" id="IPR001736">
    <property type="entry name" value="PLipase_D/transphosphatidylase"/>
</dbReference>
<dbReference type="SMART" id="SM00155">
    <property type="entry name" value="PLDc"/>
    <property type="match status" value="2"/>
</dbReference>
<dbReference type="GO" id="GO:0007030">
    <property type="term" value="P:Golgi organization"/>
    <property type="evidence" value="ECO:0007669"/>
    <property type="project" value="EnsemblMetazoa"/>
</dbReference>
<dbReference type="InterPro" id="IPR011993">
    <property type="entry name" value="PH-like_dom_sf"/>
</dbReference>
<feature type="compositionally biased region" description="Basic and acidic residues" evidence="10">
    <location>
        <begin position="807"/>
        <end position="820"/>
    </location>
</feature>
<feature type="domain" description="PX" evidence="12">
    <location>
        <begin position="256"/>
        <end position="464"/>
    </location>
</feature>
<evidence type="ECO:0000256" key="8">
    <source>
        <dbReference type="ARBA" id="ARBA00037868"/>
    </source>
</evidence>